<keyword evidence="4" id="KW-0560">Oxidoreductase</keyword>
<evidence type="ECO:0000256" key="5">
    <source>
        <dbReference type="ARBA" id="ARBA00023033"/>
    </source>
</evidence>
<organism evidence="7 8">
    <name type="scientific">Tothia fuscella</name>
    <dbReference type="NCBI Taxonomy" id="1048955"/>
    <lineage>
        <taxon>Eukaryota</taxon>
        <taxon>Fungi</taxon>
        <taxon>Dikarya</taxon>
        <taxon>Ascomycota</taxon>
        <taxon>Pezizomycotina</taxon>
        <taxon>Dothideomycetes</taxon>
        <taxon>Pleosporomycetidae</taxon>
        <taxon>Venturiales</taxon>
        <taxon>Cylindrosympodiaceae</taxon>
        <taxon>Tothia</taxon>
    </lineage>
</organism>
<dbReference type="EMBL" id="MU007033">
    <property type="protein sequence ID" value="KAF2431293.1"/>
    <property type="molecule type" value="Genomic_DNA"/>
</dbReference>
<dbReference type="InterPro" id="IPR050493">
    <property type="entry name" value="FAD-dep_Monooxygenase_BioMet"/>
</dbReference>
<keyword evidence="2" id="KW-0285">Flavoprotein</keyword>
<dbReference type="InterPro" id="IPR002938">
    <property type="entry name" value="FAD-bd"/>
</dbReference>
<dbReference type="AlphaFoldDB" id="A0A9P4NTQ8"/>
<evidence type="ECO:0000259" key="6">
    <source>
        <dbReference type="Pfam" id="PF01494"/>
    </source>
</evidence>
<evidence type="ECO:0000313" key="7">
    <source>
        <dbReference type="EMBL" id="KAF2431293.1"/>
    </source>
</evidence>
<reference evidence="7" key="1">
    <citation type="journal article" date="2020" name="Stud. Mycol.">
        <title>101 Dothideomycetes genomes: a test case for predicting lifestyles and emergence of pathogens.</title>
        <authorList>
            <person name="Haridas S."/>
            <person name="Albert R."/>
            <person name="Binder M."/>
            <person name="Bloem J."/>
            <person name="Labutti K."/>
            <person name="Salamov A."/>
            <person name="Andreopoulos B."/>
            <person name="Baker S."/>
            <person name="Barry K."/>
            <person name="Bills G."/>
            <person name="Bluhm B."/>
            <person name="Cannon C."/>
            <person name="Castanera R."/>
            <person name="Culley D."/>
            <person name="Daum C."/>
            <person name="Ezra D."/>
            <person name="Gonzalez J."/>
            <person name="Henrissat B."/>
            <person name="Kuo A."/>
            <person name="Liang C."/>
            <person name="Lipzen A."/>
            <person name="Lutzoni F."/>
            <person name="Magnuson J."/>
            <person name="Mondo S."/>
            <person name="Nolan M."/>
            <person name="Ohm R."/>
            <person name="Pangilinan J."/>
            <person name="Park H.-J."/>
            <person name="Ramirez L."/>
            <person name="Alfaro M."/>
            <person name="Sun H."/>
            <person name="Tritt A."/>
            <person name="Yoshinaga Y."/>
            <person name="Zwiers L.-H."/>
            <person name="Turgeon B."/>
            <person name="Goodwin S."/>
            <person name="Spatafora J."/>
            <person name="Crous P."/>
            <person name="Grigoriev I."/>
        </authorList>
    </citation>
    <scope>NUCLEOTIDE SEQUENCE</scope>
    <source>
        <strain evidence="7">CBS 130266</strain>
    </source>
</reference>
<dbReference type="Pfam" id="PF01494">
    <property type="entry name" value="FAD_binding_3"/>
    <property type="match status" value="2"/>
</dbReference>
<keyword evidence="8" id="KW-1185">Reference proteome</keyword>
<keyword evidence="5" id="KW-0503">Monooxygenase</keyword>
<dbReference type="PRINTS" id="PR00420">
    <property type="entry name" value="RNGMNOXGNASE"/>
</dbReference>
<evidence type="ECO:0000256" key="2">
    <source>
        <dbReference type="ARBA" id="ARBA00022630"/>
    </source>
</evidence>
<keyword evidence="3" id="KW-0274">FAD</keyword>
<name>A0A9P4NTQ8_9PEZI</name>
<dbReference type="SUPFAM" id="SSF51905">
    <property type="entry name" value="FAD/NAD(P)-binding domain"/>
    <property type="match status" value="1"/>
</dbReference>
<dbReference type="InterPro" id="IPR036188">
    <property type="entry name" value="FAD/NAD-bd_sf"/>
</dbReference>
<feature type="domain" description="FAD-binding" evidence="6">
    <location>
        <begin position="309"/>
        <end position="381"/>
    </location>
</feature>
<sequence>MPFLTSEGPSIIIVGAGIGGLTTALHLHAHGFKNIDVFEASPTLTTLGVGINVQPHAVLILRDLGLLPAMESIGVKTKELNFYNRHGDEIVREPRGLDAGYVIPQFSIHRGEFQIMLLDAVKDRLGSERVHLGHRFTDFSQDERAGTVTANFIGQGQTTPTQIPSRTADILIAADGINSTARRILYPKEGPPRFSGRILWRGCTERAPYLTGASMIWAGHANQKFIAYPISARSVQRGKSLVNWICELRVRDENDPDMTPPETNWLNTVPKERFLGPFEKWDVGGLKVKDLVEETEKLYEFPMCDRDPVAQWSFGRLTLLGDAAHPMYPIGSNGASQAILDAEALTNSLLSHNVSTDLTAIPAALLSYQNIRLPPTAKIVMANRGNGPDQVMQVAEERAPDGFKNILDVIPKEELEGIGKAYKAVAGFEIESVNAKASASEGMAGKMDLKSPKAWVSSTRANEASGVYAVAQPGFPFDKVASLSRI</sequence>
<dbReference type="PANTHER" id="PTHR13789">
    <property type="entry name" value="MONOOXYGENASE"/>
    <property type="match status" value="1"/>
</dbReference>
<dbReference type="Gene3D" id="3.50.50.60">
    <property type="entry name" value="FAD/NAD(P)-binding domain"/>
    <property type="match status" value="1"/>
</dbReference>
<comment type="similarity">
    <text evidence="1">Belongs to the paxM FAD-dependent monooxygenase family.</text>
</comment>
<evidence type="ECO:0000256" key="3">
    <source>
        <dbReference type="ARBA" id="ARBA00022827"/>
    </source>
</evidence>
<dbReference type="Proteomes" id="UP000800235">
    <property type="component" value="Unassembled WGS sequence"/>
</dbReference>
<accession>A0A9P4NTQ8</accession>
<gene>
    <name evidence="7" type="ORF">EJ08DRAFT_649094</name>
</gene>
<proteinExistence type="inferred from homology"/>
<dbReference type="GO" id="GO:0004497">
    <property type="term" value="F:monooxygenase activity"/>
    <property type="evidence" value="ECO:0007669"/>
    <property type="project" value="UniProtKB-KW"/>
</dbReference>
<evidence type="ECO:0000256" key="1">
    <source>
        <dbReference type="ARBA" id="ARBA00007992"/>
    </source>
</evidence>
<evidence type="ECO:0000313" key="8">
    <source>
        <dbReference type="Proteomes" id="UP000800235"/>
    </source>
</evidence>
<evidence type="ECO:0000256" key="4">
    <source>
        <dbReference type="ARBA" id="ARBA00023002"/>
    </source>
</evidence>
<dbReference type="GO" id="GO:0071949">
    <property type="term" value="F:FAD binding"/>
    <property type="evidence" value="ECO:0007669"/>
    <property type="project" value="InterPro"/>
</dbReference>
<protein>
    <submittedName>
        <fullName evidence="7">FAD/NAD(P)-binding domain-containing protein</fullName>
    </submittedName>
</protein>
<dbReference type="SUPFAM" id="SSF54373">
    <property type="entry name" value="FAD-linked reductases, C-terminal domain"/>
    <property type="match status" value="1"/>
</dbReference>
<dbReference type="OrthoDB" id="16820at2759"/>
<dbReference type="Gene3D" id="3.30.9.30">
    <property type="match status" value="1"/>
</dbReference>
<feature type="domain" description="FAD-binding" evidence="6">
    <location>
        <begin position="11"/>
        <end position="226"/>
    </location>
</feature>
<dbReference type="PANTHER" id="PTHR13789:SF268">
    <property type="entry name" value="5-METHYLPHENAZINE-1-CARBOXYLATE 1-MONOOXYGENASE"/>
    <property type="match status" value="1"/>
</dbReference>
<dbReference type="NCBIfam" id="NF005720">
    <property type="entry name" value="PRK07538.1"/>
    <property type="match status" value="1"/>
</dbReference>
<comment type="caution">
    <text evidence="7">The sequence shown here is derived from an EMBL/GenBank/DDBJ whole genome shotgun (WGS) entry which is preliminary data.</text>
</comment>